<accession>A0A1M6IMH5</accession>
<dbReference type="RefSeq" id="WP_073240394.1">
    <property type="nucleotide sequence ID" value="NZ_FQZX01000001.1"/>
</dbReference>
<dbReference type="Proteomes" id="UP000184314">
    <property type="component" value="Unassembled WGS sequence"/>
</dbReference>
<evidence type="ECO:0000313" key="1">
    <source>
        <dbReference type="EMBL" id="SHJ35605.1"/>
    </source>
</evidence>
<keyword evidence="2" id="KW-1185">Reference proteome</keyword>
<dbReference type="Pfam" id="PF20365">
    <property type="entry name" value="DUF6660"/>
    <property type="match status" value="1"/>
</dbReference>
<dbReference type="EMBL" id="FQZX01000001">
    <property type="protein sequence ID" value="SHJ35605.1"/>
    <property type="molecule type" value="Genomic_DNA"/>
</dbReference>
<proteinExistence type="predicted"/>
<reference evidence="2" key="1">
    <citation type="submission" date="2016-11" db="EMBL/GenBank/DDBJ databases">
        <authorList>
            <person name="Varghese N."/>
            <person name="Submissions S."/>
        </authorList>
    </citation>
    <scope>NUCLEOTIDE SEQUENCE [LARGE SCALE GENOMIC DNA]</scope>
    <source>
        <strain evidence="2">DSM 16478</strain>
    </source>
</reference>
<dbReference type="OrthoDB" id="997115at2"/>
<dbReference type="InterPro" id="IPR046601">
    <property type="entry name" value="DUF6660"/>
</dbReference>
<protein>
    <submittedName>
        <fullName evidence="1">Uncharacterized protein</fullName>
    </submittedName>
</protein>
<organism evidence="1 2">
    <name type="scientific">Maribacter aquivivus</name>
    <dbReference type="NCBI Taxonomy" id="228958"/>
    <lineage>
        <taxon>Bacteria</taxon>
        <taxon>Pseudomonadati</taxon>
        <taxon>Bacteroidota</taxon>
        <taxon>Flavobacteriia</taxon>
        <taxon>Flavobacteriales</taxon>
        <taxon>Flavobacteriaceae</taxon>
        <taxon>Maribacter</taxon>
    </lineage>
</organism>
<sequence length="103" mass="11504">MKSIAIILSLYFLALNFIPCNDGKMSSDDAEIENVIAMDGNHDHGATDLCSPFCNCHCCHIHTIESNIISFEPLILMNFKEKFAHFDSFGNDISHSLFQPPKA</sequence>
<dbReference type="AlphaFoldDB" id="A0A1M6IMH5"/>
<evidence type="ECO:0000313" key="2">
    <source>
        <dbReference type="Proteomes" id="UP000184314"/>
    </source>
</evidence>
<name>A0A1M6IMH5_9FLAO</name>
<gene>
    <name evidence="1" type="ORF">SAMN04488007_0072</name>
</gene>
<dbReference type="STRING" id="228958.SAMN04488007_0072"/>